<dbReference type="Proteomes" id="UP000315003">
    <property type="component" value="Chromosome"/>
</dbReference>
<accession>A0A517T2B9</accession>
<dbReference type="EMBL" id="CP036272">
    <property type="protein sequence ID" value="QDT62506.1"/>
    <property type="molecule type" value="Genomic_DNA"/>
</dbReference>
<feature type="domain" description="BON" evidence="1">
    <location>
        <begin position="8"/>
        <end position="75"/>
    </location>
</feature>
<proteinExistence type="predicted"/>
<name>A0A517T2B9_9BACT</name>
<sequence>MTLGNQIPDKTLQKNVDRKLMQKCPGSARISAAVRGGDATVTGTLKNEYERKPIVRCVAAVQGIRRVVDQLQVLDKKKPNG</sequence>
<keyword evidence="3" id="KW-1185">Reference proteome</keyword>
<dbReference type="RefSeq" id="WP_145277310.1">
    <property type="nucleotide sequence ID" value="NZ_CP036272.1"/>
</dbReference>
<dbReference type="InterPro" id="IPR007055">
    <property type="entry name" value="BON_dom"/>
</dbReference>
<evidence type="ECO:0000313" key="2">
    <source>
        <dbReference type="EMBL" id="QDT62506.1"/>
    </source>
</evidence>
<reference evidence="2 3" key="1">
    <citation type="submission" date="2019-02" db="EMBL/GenBank/DDBJ databases">
        <title>Deep-cultivation of Planctomycetes and their phenomic and genomic characterization uncovers novel biology.</title>
        <authorList>
            <person name="Wiegand S."/>
            <person name="Jogler M."/>
            <person name="Boedeker C."/>
            <person name="Pinto D."/>
            <person name="Vollmers J."/>
            <person name="Rivas-Marin E."/>
            <person name="Kohn T."/>
            <person name="Peeters S.H."/>
            <person name="Heuer A."/>
            <person name="Rast P."/>
            <person name="Oberbeckmann S."/>
            <person name="Bunk B."/>
            <person name="Jeske O."/>
            <person name="Meyerdierks A."/>
            <person name="Storesund J.E."/>
            <person name="Kallscheuer N."/>
            <person name="Luecker S."/>
            <person name="Lage O.M."/>
            <person name="Pohl T."/>
            <person name="Merkel B.J."/>
            <person name="Hornburger P."/>
            <person name="Mueller R.-W."/>
            <person name="Bruemmer F."/>
            <person name="Labrenz M."/>
            <person name="Spormann A.M."/>
            <person name="Op den Camp H."/>
            <person name="Overmann J."/>
            <person name="Amann R."/>
            <person name="Jetten M.S.M."/>
            <person name="Mascher T."/>
            <person name="Medema M.H."/>
            <person name="Devos D.P."/>
            <person name="Kaster A.-K."/>
            <person name="Ovreas L."/>
            <person name="Rohde M."/>
            <person name="Galperin M.Y."/>
            <person name="Jogler C."/>
        </authorList>
    </citation>
    <scope>NUCLEOTIDE SEQUENCE [LARGE SCALE GENOMIC DNA]</scope>
    <source>
        <strain evidence="2 3">SV_7m_r</strain>
    </source>
</reference>
<dbReference type="Gene3D" id="3.30.1340.30">
    <property type="match status" value="1"/>
</dbReference>
<dbReference type="AlphaFoldDB" id="A0A517T2B9"/>
<dbReference type="OrthoDB" id="281550at2"/>
<gene>
    <name evidence="2" type="ORF">SV7mr_50540</name>
</gene>
<dbReference type="PROSITE" id="PS50914">
    <property type="entry name" value="BON"/>
    <property type="match status" value="1"/>
</dbReference>
<dbReference type="Pfam" id="PF04972">
    <property type="entry name" value="BON"/>
    <property type="match status" value="1"/>
</dbReference>
<evidence type="ECO:0000313" key="3">
    <source>
        <dbReference type="Proteomes" id="UP000315003"/>
    </source>
</evidence>
<evidence type="ECO:0000259" key="1">
    <source>
        <dbReference type="PROSITE" id="PS50914"/>
    </source>
</evidence>
<organism evidence="2 3">
    <name type="scientific">Stieleria bergensis</name>
    <dbReference type="NCBI Taxonomy" id="2528025"/>
    <lineage>
        <taxon>Bacteria</taxon>
        <taxon>Pseudomonadati</taxon>
        <taxon>Planctomycetota</taxon>
        <taxon>Planctomycetia</taxon>
        <taxon>Pirellulales</taxon>
        <taxon>Pirellulaceae</taxon>
        <taxon>Stieleria</taxon>
    </lineage>
</organism>
<protein>
    <submittedName>
        <fullName evidence="2">BON domain protein</fullName>
    </submittedName>
</protein>